<accession>A0A7G9SJH0</accession>
<feature type="transmembrane region" description="Helical" evidence="1">
    <location>
        <begin position="21"/>
        <end position="40"/>
    </location>
</feature>
<feature type="domain" description="HTH LytTR-type" evidence="2">
    <location>
        <begin position="177"/>
        <end position="261"/>
    </location>
</feature>
<keyword evidence="1" id="KW-1133">Transmembrane helix</keyword>
<proteinExistence type="predicted"/>
<evidence type="ECO:0000256" key="1">
    <source>
        <dbReference type="SAM" id="Phobius"/>
    </source>
</evidence>
<keyword evidence="1" id="KW-0812">Transmembrane</keyword>
<reference evidence="3 4" key="1">
    <citation type="submission" date="2020-08" db="EMBL/GenBank/DDBJ databases">
        <title>Genome sequence of Sphingomonas lutea KCTC 23642T.</title>
        <authorList>
            <person name="Hyun D.-W."/>
            <person name="Bae J.-W."/>
        </authorList>
    </citation>
    <scope>NUCLEOTIDE SEQUENCE [LARGE SCALE GENOMIC DNA]</scope>
    <source>
        <strain evidence="3 4">KCTC 23642</strain>
    </source>
</reference>
<dbReference type="GO" id="GO:0003677">
    <property type="term" value="F:DNA binding"/>
    <property type="evidence" value="ECO:0007669"/>
    <property type="project" value="UniProtKB-KW"/>
</dbReference>
<feature type="transmembrane region" description="Helical" evidence="1">
    <location>
        <begin position="121"/>
        <end position="142"/>
    </location>
</feature>
<evidence type="ECO:0000313" key="3">
    <source>
        <dbReference type="EMBL" id="QNN67995.1"/>
    </source>
</evidence>
<dbReference type="PROSITE" id="PS50930">
    <property type="entry name" value="HTH_LYTTR"/>
    <property type="match status" value="1"/>
</dbReference>
<feature type="transmembrane region" description="Helical" evidence="1">
    <location>
        <begin position="52"/>
        <end position="73"/>
    </location>
</feature>
<dbReference type="EMBL" id="CP060718">
    <property type="protein sequence ID" value="QNN67995.1"/>
    <property type="molecule type" value="Genomic_DNA"/>
</dbReference>
<evidence type="ECO:0000259" key="2">
    <source>
        <dbReference type="PROSITE" id="PS50930"/>
    </source>
</evidence>
<keyword evidence="3" id="KW-0238">DNA-binding</keyword>
<evidence type="ECO:0000313" key="4">
    <source>
        <dbReference type="Proteomes" id="UP000515971"/>
    </source>
</evidence>
<dbReference type="Proteomes" id="UP000515971">
    <property type="component" value="Chromosome"/>
</dbReference>
<dbReference type="SMART" id="SM00850">
    <property type="entry name" value="LytTR"/>
    <property type="match status" value="1"/>
</dbReference>
<keyword evidence="1" id="KW-0472">Membrane</keyword>
<name>A0A7G9SJH0_9SPHN</name>
<keyword evidence="4" id="KW-1185">Reference proteome</keyword>
<dbReference type="Pfam" id="PF04397">
    <property type="entry name" value="LytTR"/>
    <property type="match status" value="1"/>
</dbReference>
<dbReference type="AlphaFoldDB" id="A0A7G9SJH0"/>
<dbReference type="KEGG" id="slut:H9L13_03530"/>
<sequence length="261" mass="27986">MAMREPGVSAHWPGPRALAGELALLAVIALILAALGPFGSFELGGFGARLEYWMPAAFLGYAIFRPISLLVLAAGERLGLGAMPALLIAVAIAAFPASAAMLWLGGVRFGHAIRLEVLMQLYFQVSLIGALIGAVFVLLWPARPAPAEPARAQPQAPPPAPFLDRLPGHWNGQLNALQMEDHYVRAHGPGGQSVLILMRMADAERELGAADGLRVHRSWWVARDAVIGRARDGRSLRLRLDGGLEAPVARDRAAAVRDWLK</sequence>
<gene>
    <name evidence="3" type="ORF">H9L13_03530</name>
</gene>
<feature type="transmembrane region" description="Helical" evidence="1">
    <location>
        <begin position="85"/>
        <end position="109"/>
    </location>
</feature>
<dbReference type="InterPro" id="IPR007492">
    <property type="entry name" value="LytTR_DNA-bd_dom"/>
</dbReference>
<protein>
    <submittedName>
        <fullName evidence="3">LytTR family transcriptional regulator DNA-binding domain-containing protein</fullName>
    </submittedName>
</protein>
<organism evidence="3 4">
    <name type="scientific">Sphingomonas lutea</name>
    <dbReference type="NCBI Taxonomy" id="1045317"/>
    <lineage>
        <taxon>Bacteria</taxon>
        <taxon>Pseudomonadati</taxon>
        <taxon>Pseudomonadota</taxon>
        <taxon>Alphaproteobacteria</taxon>
        <taxon>Sphingomonadales</taxon>
        <taxon>Sphingomonadaceae</taxon>
        <taxon>Sphingomonas</taxon>
    </lineage>
</organism>